<proteinExistence type="predicted"/>
<evidence type="ECO:0008006" key="3">
    <source>
        <dbReference type="Google" id="ProtNLM"/>
    </source>
</evidence>
<keyword evidence="2" id="KW-1185">Reference proteome</keyword>
<gene>
    <name evidence="1" type="ORF">HMN09_00872500</name>
</gene>
<protein>
    <recommendedName>
        <fullName evidence="3">F-box domain-containing protein</fullName>
    </recommendedName>
</protein>
<dbReference type="OrthoDB" id="2968433at2759"/>
<reference evidence="1" key="1">
    <citation type="submission" date="2020-05" db="EMBL/GenBank/DDBJ databases">
        <title>Mycena genomes resolve the evolution of fungal bioluminescence.</title>
        <authorList>
            <person name="Tsai I.J."/>
        </authorList>
    </citation>
    <scope>NUCLEOTIDE SEQUENCE</scope>
    <source>
        <strain evidence="1">110903Hualien_Pintung</strain>
    </source>
</reference>
<evidence type="ECO:0000313" key="1">
    <source>
        <dbReference type="EMBL" id="KAF7302388.1"/>
    </source>
</evidence>
<accession>A0A8H6W5E0</accession>
<name>A0A8H6W5E0_MYCCL</name>
<evidence type="ECO:0000313" key="2">
    <source>
        <dbReference type="Proteomes" id="UP000613580"/>
    </source>
</evidence>
<comment type="caution">
    <text evidence="1">The sequence shown here is derived from an EMBL/GenBank/DDBJ whole genome shotgun (WGS) entry which is preliminary data.</text>
</comment>
<dbReference type="Proteomes" id="UP000613580">
    <property type="component" value="Unassembled WGS sequence"/>
</dbReference>
<dbReference type="InterPro" id="IPR032675">
    <property type="entry name" value="LRR_dom_sf"/>
</dbReference>
<organism evidence="1 2">
    <name type="scientific">Mycena chlorophos</name>
    <name type="common">Agaric fungus</name>
    <name type="synonym">Agaricus chlorophos</name>
    <dbReference type="NCBI Taxonomy" id="658473"/>
    <lineage>
        <taxon>Eukaryota</taxon>
        <taxon>Fungi</taxon>
        <taxon>Dikarya</taxon>
        <taxon>Basidiomycota</taxon>
        <taxon>Agaricomycotina</taxon>
        <taxon>Agaricomycetes</taxon>
        <taxon>Agaricomycetidae</taxon>
        <taxon>Agaricales</taxon>
        <taxon>Marasmiineae</taxon>
        <taxon>Mycenaceae</taxon>
        <taxon>Mycena</taxon>
    </lineage>
</organism>
<dbReference type="EMBL" id="JACAZE010000012">
    <property type="protein sequence ID" value="KAF7302388.1"/>
    <property type="molecule type" value="Genomic_DNA"/>
</dbReference>
<dbReference type="Gene3D" id="3.80.10.10">
    <property type="entry name" value="Ribonuclease Inhibitor"/>
    <property type="match status" value="1"/>
</dbReference>
<sequence length="470" mass="53967">MCEDRETATRTRRKQQLEHLAGIEIGNVQRCRVDAGKSERNDRKCDLECAAKGWARRMEKQRKLSMLQALPPELECAIIDGFVHDEQVLKTCSLVCRRFCVWGQSRLFCDIVFGHDPHPLFASSQPALIAWSKRAEKLLDILESAPHLVSYIRRLDLEDCTTELLAVVASRSWSSLEILHLQSIPPAHEGCLQDIQRLVSTPSLQYLELWFQYGAWNTNYFIHILAHTSAALTELELSLCNVAHPSFVSPEPQYLRHRPQTPPKFRLRRLNLVYATAAFEALDDPYFASCLQSVSALEYNGSAKTFGPPLLNCIGRQIRWLKVESGDYKLENLDLRALPLLTHLHCDFTSNTSWNVLSRFPRKNRVTHLTLTTLHTVWQPISRDQREIGRFLERTVVKRFPRIDTISVEVTVSPRYVGAEEKVPRLDRRAVTQAIKLCLPRLSEADMVSITFLRFIRPPGSFERRSIVDD</sequence>
<dbReference type="AlphaFoldDB" id="A0A8H6W5E0"/>